<reference evidence="1 2" key="1">
    <citation type="journal article" date="2013" name="Genome Biol. Evol.">
        <title>Genomes of Stigonematalean cyanobacteria (subsection V) and the evolution of oxygenic photosynthesis from prokaryotes to plastids.</title>
        <authorList>
            <person name="Dagan T."/>
            <person name="Roettger M."/>
            <person name="Stucken K."/>
            <person name="Landan G."/>
            <person name="Koch R."/>
            <person name="Major P."/>
            <person name="Gould S.B."/>
            <person name="Goremykin V.V."/>
            <person name="Rippka R."/>
            <person name="Tandeau de Marsac N."/>
            <person name="Gugger M."/>
            <person name="Lockhart P.J."/>
            <person name="Allen J.F."/>
            <person name="Brune I."/>
            <person name="Maus I."/>
            <person name="Puhler A."/>
            <person name="Martin W.F."/>
        </authorList>
    </citation>
    <scope>NUCLEOTIDE SEQUENCE [LARGE SCALE GENOMIC DNA]</scope>
    <source>
        <strain evidence="1 2">PCC 7110</strain>
    </source>
</reference>
<name>A0A139WZ74_9CYAN</name>
<comment type="caution">
    <text evidence="1">The sequence shown here is derived from an EMBL/GenBank/DDBJ whole genome shotgun (WGS) entry which is preliminary data.</text>
</comment>
<gene>
    <name evidence="1" type="ORF">WA1_40130</name>
</gene>
<proteinExistence type="predicted"/>
<protein>
    <submittedName>
        <fullName evidence="1">Uncharacterized protein</fullName>
    </submittedName>
</protein>
<dbReference type="EMBL" id="ANNX02000046">
    <property type="protein sequence ID" value="KYC37672.1"/>
    <property type="molecule type" value="Genomic_DNA"/>
</dbReference>
<sequence length="128" mass="13057">MFHGFISTMIISDLSHLDTIFEDSAIIGGTGLLIGFEGIAEGDSSDVSAIATASIKELPHNGFIAHGKALVVAVASDPVDATATASVFGDAEGAKTVIKTHTRSIDTGSDAIAISRITIHAITPPSPN</sequence>
<evidence type="ECO:0000313" key="2">
    <source>
        <dbReference type="Proteomes" id="UP000076925"/>
    </source>
</evidence>
<dbReference type="Proteomes" id="UP000076925">
    <property type="component" value="Unassembled WGS sequence"/>
</dbReference>
<keyword evidence="2" id="KW-1185">Reference proteome</keyword>
<organism evidence="1 2">
    <name type="scientific">Scytonema hofmannii PCC 7110</name>
    <dbReference type="NCBI Taxonomy" id="128403"/>
    <lineage>
        <taxon>Bacteria</taxon>
        <taxon>Bacillati</taxon>
        <taxon>Cyanobacteriota</taxon>
        <taxon>Cyanophyceae</taxon>
        <taxon>Nostocales</taxon>
        <taxon>Scytonemataceae</taxon>
        <taxon>Scytonema</taxon>
    </lineage>
</organism>
<evidence type="ECO:0000313" key="1">
    <source>
        <dbReference type="EMBL" id="KYC37672.1"/>
    </source>
</evidence>
<accession>A0A139WZ74</accession>
<dbReference type="AlphaFoldDB" id="A0A139WZ74"/>